<accession>A0AAV3NUA4</accession>
<dbReference type="PANTHER" id="PTHR11439:SF498">
    <property type="entry name" value="DNAK FAMILY PROTEIN"/>
    <property type="match status" value="1"/>
</dbReference>
<feature type="signal peptide" evidence="1">
    <location>
        <begin position="1"/>
        <end position="27"/>
    </location>
</feature>
<feature type="chain" id="PRO_5043977231" evidence="1">
    <location>
        <begin position="28"/>
        <end position="390"/>
    </location>
</feature>
<dbReference type="EMBL" id="BAABME010000461">
    <property type="protein sequence ID" value="GAA0142972.1"/>
    <property type="molecule type" value="Genomic_DNA"/>
</dbReference>
<proteinExistence type="predicted"/>
<keyword evidence="3" id="KW-1185">Reference proteome</keyword>
<gene>
    <name evidence="2" type="ORF">LIER_03755</name>
</gene>
<dbReference type="InterPro" id="IPR043502">
    <property type="entry name" value="DNA/RNA_pol_sf"/>
</dbReference>
<dbReference type="PANTHER" id="PTHR11439">
    <property type="entry name" value="GAG-POL-RELATED RETROTRANSPOSON"/>
    <property type="match status" value="1"/>
</dbReference>
<protein>
    <submittedName>
        <fullName evidence="2">Transmembrane signal receptor</fullName>
    </submittedName>
</protein>
<evidence type="ECO:0000313" key="3">
    <source>
        <dbReference type="Proteomes" id="UP001454036"/>
    </source>
</evidence>
<evidence type="ECO:0000256" key="1">
    <source>
        <dbReference type="SAM" id="SignalP"/>
    </source>
</evidence>
<sequence>MHFSMVICMKKFICNLLKVSMLQLARCVGSGSHCMVSNRLADNDFPNSAMNFSNFVILNPRMIILYTPFMTRKGLSLLQFMYMTYWSLVLINDLGRLHYFLGFEILPVDGSLFMTQSKFAHELLVDSGLTFPGNKAKGYPIPLPLNLKLLPDEGDLLQDAEYYRSMVGKLNFLTNTRPYLSFFVQVLSQFVQAPRQYHLQALIHLLNYVFNTTTQGIIVHGSKHLELQAFSDSDWTSYPTTRSSLTGYIVTLGGSSISWKSKKQNIISKSSGEAEYRALAQAVAELTWLVRLLTDLGVQDLSPVTLHCDNNSALHIARNPVFHERSKYIDIDCHFTRDQVLEGLLHLVHLPTLEQVANILTKVLPSPQHNYLLSKFGVLPPRPPSLRGGC</sequence>
<reference evidence="2 3" key="1">
    <citation type="submission" date="2024-01" db="EMBL/GenBank/DDBJ databases">
        <title>The complete chloroplast genome sequence of Lithospermum erythrorhizon: insights into the phylogenetic relationship among Boraginaceae species and the maternal lineages of purple gromwells.</title>
        <authorList>
            <person name="Okada T."/>
            <person name="Watanabe K."/>
        </authorList>
    </citation>
    <scope>NUCLEOTIDE SEQUENCE [LARGE SCALE GENOMIC DNA]</scope>
</reference>
<keyword evidence="2" id="KW-0472">Membrane</keyword>
<keyword evidence="2" id="KW-0812">Transmembrane</keyword>
<comment type="caution">
    <text evidence="2">The sequence shown here is derived from an EMBL/GenBank/DDBJ whole genome shotgun (WGS) entry which is preliminary data.</text>
</comment>
<name>A0AAV3NUA4_LITER</name>
<dbReference type="SUPFAM" id="SSF56672">
    <property type="entry name" value="DNA/RNA polymerases"/>
    <property type="match status" value="1"/>
</dbReference>
<organism evidence="2 3">
    <name type="scientific">Lithospermum erythrorhizon</name>
    <name type="common">Purple gromwell</name>
    <name type="synonym">Lithospermum officinale var. erythrorhizon</name>
    <dbReference type="NCBI Taxonomy" id="34254"/>
    <lineage>
        <taxon>Eukaryota</taxon>
        <taxon>Viridiplantae</taxon>
        <taxon>Streptophyta</taxon>
        <taxon>Embryophyta</taxon>
        <taxon>Tracheophyta</taxon>
        <taxon>Spermatophyta</taxon>
        <taxon>Magnoliopsida</taxon>
        <taxon>eudicotyledons</taxon>
        <taxon>Gunneridae</taxon>
        <taxon>Pentapetalae</taxon>
        <taxon>asterids</taxon>
        <taxon>lamiids</taxon>
        <taxon>Boraginales</taxon>
        <taxon>Boraginaceae</taxon>
        <taxon>Boraginoideae</taxon>
        <taxon>Lithospermeae</taxon>
        <taxon>Lithospermum</taxon>
    </lineage>
</organism>
<keyword evidence="2" id="KW-0675">Receptor</keyword>
<dbReference type="Proteomes" id="UP001454036">
    <property type="component" value="Unassembled WGS sequence"/>
</dbReference>
<keyword evidence="1" id="KW-0732">Signal</keyword>
<dbReference type="AlphaFoldDB" id="A0AAV3NUA4"/>
<evidence type="ECO:0000313" key="2">
    <source>
        <dbReference type="EMBL" id="GAA0142972.1"/>
    </source>
</evidence>
<dbReference type="CDD" id="cd09272">
    <property type="entry name" value="RNase_HI_RT_Ty1"/>
    <property type="match status" value="1"/>
</dbReference>